<gene>
    <name evidence="2" type="ORF">LEN_0444</name>
</gene>
<feature type="transmembrane region" description="Helical" evidence="1">
    <location>
        <begin position="6"/>
        <end position="30"/>
    </location>
</feature>
<dbReference type="Proteomes" id="UP000218824">
    <property type="component" value="Chromosome"/>
</dbReference>
<evidence type="ECO:0000313" key="3">
    <source>
        <dbReference type="Proteomes" id="UP000218824"/>
    </source>
</evidence>
<keyword evidence="1" id="KW-1133">Transmembrane helix</keyword>
<evidence type="ECO:0000256" key="1">
    <source>
        <dbReference type="SAM" id="Phobius"/>
    </source>
</evidence>
<organism evidence="2 3">
    <name type="scientific">Lysobacter enzymogenes</name>
    <dbReference type="NCBI Taxonomy" id="69"/>
    <lineage>
        <taxon>Bacteria</taxon>
        <taxon>Pseudomonadati</taxon>
        <taxon>Pseudomonadota</taxon>
        <taxon>Gammaproteobacteria</taxon>
        <taxon>Lysobacterales</taxon>
        <taxon>Lysobacteraceae</taxon>
        <taxon>Lysobacter</taxon>
    </lineage>
</organism>
<dbReference type="GeneID" id="83062357"/>
<feature type="transmembrane region" description="Helical" evidence="1">
    <location>
        <begin position="85"/>
        <end position="107"/>
    </location>
</feature>
<sequence length="115" mass="11800">MTFEDWLPALGAQAAMMTPNLIACAIGLVLCLSWKRRIGVGAVYAVAAFSLQIVGMLLGLAGQAWMYKSMASGMPASSAGLFQSVIGGVHVVLSLTATGLLIAAVLAKRPAPPQA</sequence>
<accession>A0AAU9ABR7</accession>
<dbReference type="KEGG" id="lem:LEN_0444"/>
<dbReference type="RefSeq" id="WP_003806481.1">
    <property type="nucleotide sequence ID" value="NZ_AP014940.1"/>
</dbReference>
<protein>
    <submittedName>
        <fullName evidence="2">Uncharacterized protein</fullName>
    </submittedName>
</protein>
<name>A0AAU9ABR7_LYSEN</name>
<reference evidence="2 3" key="1">
    <citation type="journal article" date="2017" name="DNA Res.">
        <title>Complete genome sequence and expression profile of the commercial lytic enzyme producer Lysobacter enzymogenes M497-1.</title>
        <authorList>
            <person name="Takami H."/>
            <person name="Toyoda A."/>
            <person name="Uchiyama I."/>
            <person name="Itoh T."/>
            <person name="Takaki Y."/>
            <person name="Arai W."/>
            <person name="Nishi S."/>
            <person name="Kawai M."/>
            <person name="Shinya K."/>
            <person name="Ikeda H."/>
        </authorList>
    </citation>
    <scope>NUCLEOTIDE SEQUENCE [LARGE SCALE GENOMIC DNA]</scope>
    <source>
        <strain evidence="2 3">M497-1</strain>
    </source>
</reference>
<evidence type="ECO:0000313" key="2">
    <source>
        <dbReference type="EMBL" id="BAV95931.1"/>
    </source>
</evidence>
<keyword evidence="1" id="KW-0472">Membrane</keyword>
<proteinExistence type="predicted"/>
<dbReference type="EMBL" id="AP014940">
    <property type="protein sequence ID" value="BAV95931.1"/>
    <property type="molecule type" value="Genomic_DNA"/>
</dbReference>
<feature type="transmembrane region" description="Helical" evidence="1">
    <location>
        <begin position="42"/>
        <end position="65"/>
    </location>
</feature>
<dbReference type="AlphaFoldDB" id="A0AAU9ABR7"/>
<keyword evidence="1" id="KW-0812">Transmembrane</keyword>